<dbReference type="Proteomes" id="UP000499080">
    <property type="component" value="Unassembled WGS sequence"/>
</dbReference>
<gene>
    <name evidence="1" type="ORF">AVEN_158127_1</name>
</gene>
<proteinExistence type="predicted"/>
<keyword evidence="2" id="KW-1185">Reference proteome</keyword>
<evidence type="ECO:0000313" key="1">
    <source>
        <dbReference type="EMBL" id="GBM67826.1"/>
    </source>
</evidence>
<dbReference type="EMBL" id="BGPR01002105">
    <property type="protein sequence ID" value="GBM67826.1"/>
    <property type="molecule type" value="Genomic_DNA"/>
</dbReference>
<name>A0A4Y2HQZ4_ARAVE</name>
<organism evidence="1 2">
    <name type="scientific">Araneus ventricosus</name>
    <name type="common">Orbweaver spider</name>
    <name type="synonym">Epeira ventricosa</name>
    <dbReference type="NCBI Taxonomy" id="182803"/>
    <lineage>
        <taxon>Eukaryota</taxon>
        <taxon>Metazoa</taxon>
        <taxon>Ecdysozoa</taxon>
        <taxon>Arthropoda</taxon>
        <taxon>Chelicerata</taxon>
        <taxon>Arachnida</taxon>
        <taxon>Araneae</taxon>
        <taxon>Araneomorphae</taxon>
        <taxon>Entelegynae</taxon>
        <taxon>Araneoidea</taxon>
        <taxon>Araneidae</taxon>
        <taxon>Araneus</taxon>
    </lineage>
</organism>
<comment type="caution">
    <text evidence="1">The sequence shown here is derived from an EMBL/GenBank/DDBJ whole genome shotgun (WGS) entry which is preliminary data.</text>
</comment>
<sequence>MAISDVVGNRNNFCYRGCGGLVVKSQLRGWRTLGSKPDSTEDLPDLGSGVQEKTDEKCLVICCGLAMN</sequence>
<evidence type="ECO:0000313" key="2">
    <source>
        <dbReference type="Proteomes" id="UP000499080"/>
    </source>
</evidence>
<accession>A0A4Y2HQZ4</accession>
<reference evidence="1 2" key="1">
    <citation type="journal article" date="2019" name="Sci. Rep.">
        <title>Orb-weaving spider Araneus ventricosus genome elucidates the spidroin gene catalogue.</title>
        <authorList>
            <person name="Kono N."/>
            <person name="Nakamura H."/>
            <person name="Ohtoshi R."/>
            <person name="Moran D.A.P."/>
            <person name="Shinohara A."/>
            <person name="Yoshida Y."/>
            <person name="Fujiwara M."/>
            <person name="Mori M."/>
            <person name="Tomita M."/>
            <person name="Arakawa K."/>
        </authorList>
    </citation>
    <scope>NUCLEOTIDE SEQUENCE [LARGE SCALE GENOMIC DNA]</scope>
</reference>
<dbReference type="AlphaFoldDB" id="A0A4Y2HQZ4"/>
<protein>
    <submittedName>
        <fullName evidence="1">Uncharacterized protein</fullName>
    </submittedName>
</protein>